<evidence type="ECO:0000313" key="2">
    <source>
        <dbReference type="Proteomes" id="UP001529085"/>
    </source>
</evidence>
<keyword evidence="2" id="KW-1185">Reference proteome</keyword>
<comment type="caution">
    <text evidence="1">The sequence shown here is derived from an EMBL/GenBank/DDBJ whole genome shotgun (WGS) entry which is preliminary data.</text>
</comment>
<organism evidence="1 2">
    <name type="scientific">Winogradskyella marincola</name>
    <dbReference type="NCBI Taxonomy" id="3037795"/>
    <lineage>
        <taxon>Bacteria</taxon>
        <taxon>Pseudomonadati</taxon>
        <taxon>Bacteroidota</taxon>
        <taxon>Flavobacteriia</taxon>
        <taxon>Flavobacteriales</taxon>
        <taxon>Flavobacteriaceae</taxon>
        <taxon>Winogradskyella</taxon>
    </lineage>
</organism>
<reference evidence="1 2" key="1">
    <citation type="submission" date="2023-03" db="EMBL/GenBank/DDBJ databases">
        <title>Strain YYF002 represents a novel species in the genus Winogradskyella isolated from seawater.</title>
        <authorList>
            <person name="Fu Z.-Y."/>
        </authorList>
    </citation>
    <scope>NUCLEOTIDE SEQUENCE [LARGE SCALE GENOMIC DNA]</scope>
    <source>
        <strain evidence="1 2">YYF002</strain>
    </source>
</reference>
<dbReference type="Proteomes" id="UP001529085">
    <property type="component" value="Unassembled WGS sequence"/>
</dbReference>
<protein>
    <recommendedName>
        <fullName evidence="3">Lipoprotein</fullName>
    </recommendedName>
</protein>
<proteinExistence type="predicted"/>
<dbReference type="PROSITE" id="PS51257">
    <property type="entry name" value="PROKAR_LIPOPROTEIN"/>
    <property type="match status" value="1"/>
</dbReference>
<sequence length="253" mass="29475">MNKTIIILLLILVYSCKNENKENIKSTEIKTKEIKVTERLEQTEQTEFKKEENTEIKERKENIDSLKVQQEFNFEYIKSRTTELPKEINVSYNISNKNKNFIPKDFLIKYISPKKVDIGFPESLPADYPESYSFRASKEYEDFNLFTFSYDDESCCTTLYAATTKKDTLDIINIGVIAYSGGDAGWVGEKYGKWINDYSISNVEPSEYDEPAPEEPTETEIDTIWSEIQISKKGILKYIEHHKVKYIGNKQVE</sequence>
<accession>A0ABT6G2C1</accession>
<name>A0ABT6G2C1_9FLAO</name>
<dbReference type="RefSeq" id="WP_278005644.1">
    <property type="nucleotide sequence ID" value="NZ_JARSBN010000005.1"/>
</dbReference>
<evidence type="ECO:0000313" key="1">
    <source>
        <dbReference type="EMBL" id="MDG4716194.1"/>
    </source>
</evidence>
<dbReference type="EMBL" id="JARSBN010000005">
    <property type="protein sequence ID" value="MDG4716194.1"/>
    <property type="molecule type" value="Genomic_DNA"/>
</dbReference>
<evidence type="ECO:0008006" key="3">
    <source>
        <dbReference type="Google" id="ProtNLM"/>
    </source>
</evidence>
<gene>
    <name evidence="1" type="ORF">P7122_09940</name>
</gene>